<proteinExistence type="predicted"/>
<dbReference type="GO" id="GO:0032153">
    <property type="term" value="C:cell division site"/>
    <property type="evidence" value="ECO:0007669"/>
    <property type="project" value="TreeGrafter"/>
</dbReference>
<feature type="compositionally biased region" description="Low complexity" evidence="1">
    <location>
        <begin position="64"/>
        <end position="79"/>
    </location>
</feature>
<dbReference type="GO" id="GO:0032506">
    <property type="term" value="P:cytokinetic process"/>
    <property type="evidence" value="ECO:0007669"/>
    <property type="project" value="TreeGrafter"/>
</dbReference>
<dbReference type="OrthoDB" id="7069135at2"/>
<dbReference type="PROSITE" id="PS51724">
    <property type="entry name" value="SPOR"/>
    <property type="match status" value="1"/>
</dbReference>
<dbReference type="InterPro" id="IPR007730">
    <property type="entry name" value="SPOR-like_dom"/>
</dbReference>
<dbReference type="SUPFAM" id="SSF110997">
    <property type="entry name" value="Sporulation related repeat"/>
    <property type="match status" value="1"/>
</dbReference>
<comment type="caution">
    <text evidence="4">The sequence shown here is derived from an EMBL/GenBank/DDBJ whole genome shotgun (WGS) entry which is preliminary data.</text>
</comment>
<dbReference type="AlphaFoldDB" id="A0A432ZP91"/>
<dbReference type="PANTHER" id="PTHR38687">
    <property type="entry name" value="CELL DIVISION PROTEIN DEDD-RELATED"/>
    <property type="match status" value="1"/>
</dbReference>
<dbReference type="InterPro" id="IPR036680">
    <property type="entry name" value="SPOR-like_sf"/>
</dbReference>
<gene>
    <name evidence="4" type="ORF">CWI84_08745</name>
</gene>
<dbReference type="EMBL" id="PIQH01000008">
    <property type="protein sequence ID" value="RUO79710.1"/>
    <property type="molecule type" value="Genomic_DNA"/>
</dbReference>
<protein>
    <submittedName>
        <fullName evidence="4">SPOR domain-containing protein</fullName>
    </submittedName>
</protein>
<keyword evidence="2" id="KW-0472">Membrane</keyword>
<keyword evidence="5" id="KW-1185">Reference proteome</keyword>
<evidence type="ECO:0000313" key="5">
    <source>
        <dbReference type="Proteomes" id="UP000287996"/>
    </source>
</evidence>
<feature type="compositionally biased region" description="Polar residues" evidence="1">
    <location>
        <begin position="47"/>
        <end position="63"/>
    </location>
</feature>
<feature type="transmembrane region" description="Helical" evidence="2">
    <location>
        <begin position="6"/>
        <end position="27"/>
    </location>
</feature>
<keyword evidence="2" id="KW-0812">Transmembrane</keyword>
<sequence>MSSSFQNRLVGTVILVALAIIIVPDVLDGKKQRNDDRQETIPLKPNTDLTMQNPQLAGEQNISDDNSATSESTTETVTKTADEAQPIAADNTLQAPPRTPSEATVSGDAWVIQLGAFSQKGSVDKLVQQLQDKGFAAYAEPAGNLTKLMVGPDTSEAALKKQLTQLEKLTGLKGQVLSFEPGDQ</sequence>
<organism evidence="4 5">
    <name type="scientific">Idiomarina tyrosinivorans</name>
    <dbReference type="NCBI Taxonomy" id="1445662"/>
    <lineage>
        <taxon>Bacteria</taxon>
        <taxon>Pseudomonadati</taxon>
        <taxon>Pseudomonadota</taxon>
        <taxon>Gammaproteobacteria</taxon>
        <taxon>Alteromonadales</taxon>
        <taxon>Idiomarinaceae</taxon>
        <taxon>Idiomarina</taxon>
    </lineage>
</organism>
<dbReference type="GO" id="GO:0042834">
    <property type="term" value="F:peptidoglycan binding"/>
    <property type="evidence" value="ECO:0007669"/>
    <property type="project" value="InterPro"/>
</dbReference>
<dbReference type="Gene3D" id="3.30.70.1070">
    <property type="entry name" value="Sporulation related repeat"/>
    <property type="match status" value="1"/>
</dbReference>
<accession>A0A432ZP91</accession>
<dbReference type="InterPro" id="IPR052521">
    <property type="entry name" value="Cell_div_SPOR-domain"/>
</dbReference>
<feature type="region of interest" description="Disordered" evidence="1">
    <location>
        <begin position="31"/>
        <end position="104"/>
    </location>
</feature>
<evidence type="ECO:0000313" key="4">
    <source>
        <dbReference type="EMBL" id="RUO79710.1"/>
    </source>
</evidence>
<dbReference type="RefSeq" id="WP_126842218.1">
    <property type="nucleotide sequence ID" value="NZ_PIQH01000008.1"/>
</dbReference>
<keyword evidence="2" id="KW-1133">Transmembrane helix</keyword>
<name>A0A432ZP91_9GAMM</name>
<evidence type="ECO:0000259" key="3">
    <source>
        <dbReference type="PROSITE" id="PS51724"/>
    </source>
</evidence>
<dbReference type="GO" id="GO:0030428">
    <property type="term" value="C:cell septum"/>
    <property type="evidence" value="ECO:0007669"/>
    <property type="project" value="TreeGrafter"/>
</dbReference>
<reference evidence="4 5" key="1">
    <citation type="journal article" date="2011" name="Front. Microbiol.">
        <title>Genomic signatures of strain selection and enhancement in Bacillus atrophaeus var. globigii, a historical biowarfare simulant.</title>
        <authorList>
            <person name="Gibbons H.S."/>
            <person name="Broomall S.M."/>
            <person name="McNew L.A."/>
            <person name="Daligault H."/>
            <person name="Chapman C."/>
            <person name="Bruce D."/>
            <person name="Karavis M."/>
            <person name="Krepps M."/>
            <person name="McGregor P.A."/>
            <person name="Hong C."/>
            <person name="Park K.H."/>
            <person name="Akmal A."/>
            <person name="Feldman A."/>
            <person name="Lin J.S."/>
            <person name="Chang W.E."/>
            <person name="Higgs B.W."/>
            <person name="Demirev P."/>
            <person name="Lindquist J."/>
            <person name="Liem A."/>
            <person name="Fochler E."/>
            <person name="Read T.D."/>
            <person name="Tapia R."/>
            <person name="Johnson S."/>
            <person name="Bishop-Lilly K.A."/>
            <person name="Detter C."/>
            <person name="Han C."/>
            <person name="Sozhamannan S."/>
            <person name="Rosenzweig C.N."/>
            <person name="Skowronski E.W."/>
        </authorList>
    </citation>
    <scope>NUCLEOTIDE SEQUENCE [LARGE SCALE GENOMIC DNA]</scope>
    <source>
        <strain evidence="4 5">CC-PW-9</strain>
    </source>
</reference>
<dbReference type="Pfam" id="PF05036">
    <property type="entry name" value="SPOR"/>
    <property type="match status" value="1"/>
</dbReference>
<dbReference type="PANTHER" id="PTHR38687:SF1">
    <property type="entry name" value="CELL DIVISION PROTEIN DEDD"/>
    <property type="match status" value="1"/>
</dbReference>
<feature type="domain" description="SPOR" evidence="3">
    <location>
        <begin position="104"/>
        <end position="179"/>
    </location>
</feature>
<evidence type="ECO:0000256" key="2">
    <source>
        <dbReference type="SAM" id="Phobius"/>
    </source>
</evidence>
<dbReference type="Proteomes" id="UP000287996">
    <property type="component" value="Unassembled WGS sequence"/>
</dbReference>
<evidence type="ECO:0000256" key="1">
    <source>
        <dbReference type="SAM" id="MobiDB-lite"/>
    </source>
</evidence>